<keyword evidence="1 3" id="KW-0378">Hydrolase</keyword>
<dbReference type="InterPro" id="IPR050266">
    <property type="entry name" value="AB_hydrolase_sf"/>
</dbReference>
<proteinExistence type="predicted"/>
<dbReference type="InterPro" id="IPR029058">
    <property type="entry name" value="AB_hydrolase_fold"/>
</dbReference>
<dbReference type="Gene3D" id="3.40.50.1820">
    <property type="entry name" value="alpha/beta hydrolase"/>
    <property type="match status" value="2"/>
</dbReference>
<evidence type="ECO:0000313" key="4">
    <source>
        <dbReference type="Proteomes" id="UP001156398"/>
    </source>
</evidence>
<dbReference type="RefSeq" id="WP_271325414.1">
    <property type="nucleotide sequence ID" value="NZ_JAAGKO020000016.1"/>
</dbReference>
<reference evidence="3 4" key="1">
    <citation type="submission" date="2023-05" db="EMBL/GenBank/DDBJ databases">
        <title>Streptantibioticus silvisoli sp. nov., acidotolerant actinomycetes 1 from pine litter.</title>
        <authorList>
            <person name="Swiecimska M."/>
            <person name="Golinska P."/>
            <person name="Sangal V."/>
            <person name="Wachnowicz B."/>
            <person name="Goodfellow M."/>
        </authorList>
    </citation>
    <scope>NUCLEOTIDE SEQUENCE [LARGE SCALE GENOMIC DNA]</scope>
    <source>
        <strain evidence="3 4">SL54</strain>
    </source>
</reference>
<sequence>MDVRMVDAGEVRLACRVSGNPDGAAVVLLHGLGKSGADWDAVAGELGRHRRVYAPDLRGHGDSDRPGRYSFELMRDDLGAMLKALELERVSLVGHSMGGVVAYLYASEHPERVERLVLEDVPPPVARERAVPERPDGVPGFDWDVVAPLHAQLADPAEDWQAGLDAITAPALLLGGGLRSHVPQDQIAAMARRLSRGCLVTIPCGHEIHAARPMEFAATLDGFLPGGAPGPATGGHGV</sequence>
<organism evidence="3 4">
    <name type="scientific">Streptantibioticus silvisoli</name>
    <dbReference type="NCBI Taxonomy" id="2705255"/>
    <lineage>
        <taxon>Bacteria</taxon>
        <taxon>Bacillati</taxon>
        <taxon>Actinomycetota</taxon>
        <taxon>Actinomycetes</taxon>
        <taxon>Kitasatosporales</taxon>
        <taxon>Streptomycetaceae</taxon>
        <taxon>Streptantibioticus</taxon>
    </lineage>
</organism>
<dbReference type="PANTHER" id="PTHR43798">
    <property type="entry name" value="MONOACYLGLYCEROL LIPASE"/>
    <property type="match status" value="1"/>
</dbReference>
<accession>A0ABT6VYZ4</accession>
<dbReference type="SUPFAM" id="SSF53474">
    <property type="entry name" value="alpha/beta-Hydrolases"/>
    <property type="match status" value="1"/>
</dbReference>
<keyword evidence="4" id="KW-1185">Reference proteome</keyword>
<evidence type="ECO:0000259" key="2">
    <source>
        <dbReference type="Pfam" id="PF00561"/>
    </source>
</evidence>
<dbReference type="PANTHER" id="PTHR43798:SF31">
    <property type="entry name" value="AB HYDROLASE SUPERFAMILY PROTEIN YCLE"/>
    <property type="match status" value="1"/>
</dbReference>
<evidence type="ECO:0000313" key="3">
    <source>
        <dbReference type="EMBL" id="MDI5963654.1"/>
    </source>
</evidence>
<name>A0ABT6VYZ4_9ACTN</name>
<dbReference type="PRINTS" id="PR00111">
    <property type="entry name" value="ABHYDROLASE"/>
</dbReference>
<dbReference type="GO" id="GO:0016787">
    <property type="term" value="F:hydrolase activity"/>
    <property type="evidence" value="ECO:0007669"/>
    <property type="project" value="UniProtKB-KW"/>
</dbReference>
<dbReference type="InterPro" id="IPR000073">
    <property type="entry name" value="AB_hydrolase_1"/>
</dbReference>
<evidence type="ECO:0000256" key="1">
    <source>
        <dbReference type="ARBA" id="ARBA00022801"/>
    </source>
</evidence>
<protein>
    <submittedName>
        <fullName evidence="3">Alpha/beta fold hydrolase</fullName>
    </submittedName>
</protein>
<dbReference type="EMBL" id="JAAGKO020000016">
    <property type="protein sequence ID" value="MDI5963654.1"/>
    <property type="molecule type" value="Genomic_DNA"/>
</dbReference>
<dbReference type="Proteomes" id="UP001156398">
    <property type="component" value="Unassembled WGS sequence"/>
</dbReference>
<gene>
    <name evidence="3" type="ORF">POF43_013165</name>
</gene>
<feature type="domain" description="AB hydrolase-1" evidence="2">
    <location>
        <begin position="25"/>
        <end position="129"/>
    </location>
</feature>
<comment type="caution">
    <text evidence="3">The sequence shown here is derived from an EMBL/GenBank/DDBJ whole genome shotgun (WGS) entry which is preliminary data.</text>
</comment>
<dbReference type="Pfam" id="PF00561">
    <property type="entry name" value="Abhydrolase_1"/>
    <property type="match status" value="1"/>
</dbReference>